<keyword evidence="1" id="KW-0472">Membrane</keyword>
<protein>
    <submittedName>
        <fullName evidence="3">PH domain-containing protein</fullName>
    </submittedName>
</protein>
<dbReference type="Pfam" id="PF03703">
    <property type="entry name" value="bPH_2"/>
    <property type="match status" value="3"/>
</dbReference>
<feature type="domain" description="YdbS-like PH" evidence="2">
    <location>
        <begin position="275"/>
        <end position="331"/>
    </location>
</feature>
<dbReference type="PIRSF" id="PIRSF026631">
    <property type="entry name" value="UCP026631"/>
    <property type="match status" value="1"/>
</dbReference>
<evidence type="ECO:0000256" key="1">
    <source>
        <dbReference type="SAM" id="Phobius"/>
    </source>
</evidence>
<feature type="transmembrane region" description="Helical" evidence="1">
    <location>
        <begin position="204"/>
        <end position="224"/>
    </location>
</feature>
<keyword evidence="1" id="KW-0812">Transmembrane</keyword>
<evidence type="ECO:0000313" key="3">
    <source>
        <dbReference type="EMBL" id="MFC4726582.1"/>
    </source>
</evidence>
<gene>
    <name evidence="3" type="ORF">ACFO3Q_00125</name>
</gene>
<dbReference type="PANTHER" id="PTHR34473">
    <property type="entry name" value="UPF0699 TRANSMEMBRANE PROTEIN YDBS"/>
    <property type="match status" value="1"/>
</dbReference>
<feature type="transmembrane region" description="Helical" evidence="1">
    <location>
        <begin position="28"/>
        <end position="48"/>
    </location>
</feature>
<dbReference type="InterPro" id="IPR014529">
    <property type="entry name" value="UCP026631"/>
</dbReference>
<feature type="transmembrane region" description="Helical" evidence="1">
    <location>
        <begin position="60"/>
        <end position="79"/>
    </location>
</feature>
<dbReference type="Proteomes" id="UP001595892">
    <property type="component" value="Unassembled WGS sequence"/>
</dbReference>
<evidence type="ECO:0000313" key="4">
    <source>
        <dbReference type="Proteomes" id="UP001595892"/>
    </source>
</evidence>
<feature type="domain" description="YdbS-like PH" evidence="2">
    <location>
        <begin position="78"/>
        <end position="156"/>
    </location>
</feature>
<feature type="transmembrane region" description="Helical" evidence="1">
    <location>
        <begin position="244"/>
        <end position="273"/>
    </location>
</feature>
<feature type="transmembrane region" description="Helical" evidence="1">
    <location>
        <begin position="382"/>
        <end position="399"/>
    </location>
</feature>
<reference evidence="4" key="1">
    <citation type="journal article" date="2019" name="Int. J. Syst. Evol. Microbiol.">
        <title>The Global Catalogue of Microorganisms (GCM) 10K type strain sequencing project: providing services to taxonomists for standard genome sequencing and annotation.</title>
        <authorList>
            <consortium name="The Broad Institute Genomics Platform"/>
            <consortium name="The Broad Institute Genome Sequencing Center for Infectious Disease"/>
            <person name="Wu L."/>
            <person name="Ma J."/>
        </authorList>
    </citation>
    <scope>NUCLEOTIDE SEQUENCE [LARGE SCALE GENOMIC DNA]</scope>
    <source>
        <strain evidence="4">CGMCC 1.13574</strain>
    </source>
</reference>
<dbReference type="InterPro" id="IPR005182">
    <property type="entry name" value="YdbS-like_PH"/>
</dbReference>
<keyword evidence="1" id="KW-1133">Transmembrane helix</keyword>
<organism evidence="3 4">
    <name type="scientific">Coralloluteibacterium thermophilum</name>
    <dbReference type="NCBI Taxonomy" id="2707049"/>
    <lineage>
        <taxon>Bacteria</taxon>
        <taxon>Pseudomonadati</taxon>
        <taxon>Pseudomonadota</taxon>
        <taxon>Gammaproteobacteria</taxon>
        <taxon>Lysobacterales</taxon>
        <taxon>Lysobacteraceae</taxon>
        <taxon>Coralloluteibacterium</taxon>
    </lineage>
</organism>
<keyword evidence="4" id="KW-1185">Reference proteome</keyword>
<evidence type="ECO:0000259" key="2">
    <source>
        <dbReference type="Pfam" id="PF03703"/>
    </source>
</evidence>
<proteinExistence type="predicted"/>
<accession>A0ABV9NDX7</accession>
<dbReference type="PANTHER" id="PTHR34473:SF2">
    <property type="entry name" value="UPF0699 TRANSMEMBRANE PROTEIN YDBT"/>
    <property type="match status" value="1"/>
</dbReference>
<sequence length="515" mass="56554">MTTTPSERDPAAAPAAAGPERRLHPLSFLFVLAAQLRQMLIPLAVLIFVGSRGREDGWELTGAAAVAAVLVAIALVRYATFRFAIGNDGLVIRSGLLQRTARHIPFARIHDVNLHQTLLHRLLGVADVRLESAGSSRPEAEMRVLALADAQALEDLVRQRGRDAGRTGTEDADAPAAAPSAPGRTLLALDGGELLRLGLISNRGMVVVAAAFGLLAQSGSRLFFDALEDWSQRVFGYAQALHLGTAALVAAGLSLLVLALLALRALSVVLATLTYHGFRLAERDERLQVERGLFTRMRASAPRHRIQAFSIEESLLQRWFGRRALRVDTAVAGADSDQRGLRELAPIATPEQVDGLIRHLLPGTAWPALDWHGLHPRAWRRLLVVPATLVLVATLAGLWRFGLPALWTLALLPLVVVRARLWARHAQYAAGERLVAVREGWLRRRWRLAEIAKLQGIRLTQSPFDRRHGMATLWLDTAGAGLADLPLRIRFLPEDTARALHERLGAEIARRRLRW</sequence>
<comment type="caution">
    <text evidence="3">The sequence shown here is derived from an EMBL/GenBank/DDBJ whole genome shotgun (WGS) entry which is preliminary data.</text>
</comment>
<name>A0ABV9NDX7_9GAMM</name>
<dbReference type="EMBL" id="JBHSGG010000001">
    <property type="protein sequence ID" value="MFC4726582.1"/>
    <property type="molecule type" value="Genomic_DNA"/>
</dbReference>
<feature type="transmembrane region" description="Helical" evidence="1">
    <location>
        <begin position="405"/>
        <end position="423"/>
    </location>
</feature>
<dbReference type="RefSeq" id="WP_377002468.1">
    <property type="nucleotide sequence ID" value="NZ_JBHSGG010000001.1"/>
</dbReference>
<feature type="domain" description="YdbS-like PH" evidence="2">
    <location>
        <begin position="424"/>
        <end position="503"/>
    </location>
</feature>